<dbReference type="EMBL" id="JAKEKT020000016">
    <property type="protein sequence ID" value="KAL1646308.1"/>
    <property type="molecule type" value="Genomic_DNA"/>
</dbReference>
<reference evidence="1 2" key="1">
    <citation type="journal article" date="2023" name="Plant Dis.">
        <title>First Report of Diplodia intermedia Causing Canker and Dieback Diseases on Apple Trees in Canada.</title>
        <authorList>
            <person name="Ellouze W."/>
            <person name="Ilyukhin E."/>
            <person name="Sulman M."/>
            <person name="Ali S."/>
        </authorList>
    </citation>
    <scope>NUCLEOTIDE SEQUENCE [LARGE SCALE GENOMIC DNA]</scope>
    <source>
        <strain evidence="1 2">M45-28</strain>
    </source>
</reference>
<gene>
    <name evidence="1" type="ORF">SLS58_003265</name>
</gene>
<evidence type="ECO:0000313" key="2">
    <source>
        <dbReference type="Proteomes" id="UP001521184"/>
    </source>
</evidence>
<protein>
    <recommendedName>
        <fullName evidence="3">RNase H type-1 domain-containing protein</fullName>
    </recommendedName>
</protein>
<comment type="caution">
    <text evidence="1">The sequence shown here is derived from an EMBL/GenBank/DDBJ whole genome shotgun (WGS) entry which is preliminary data.</text>
</comment>
<sequence>MAIEKKLRAAAASGVALSPLDPARFLLFSDCEGVLRALKTLRRGCLLPLSYPPSHRGITGNELADAVAKENRPDVLDPARGEIGEE</sequence>
<keyword evidence="2" id="KW-1185">Reference proteome</keyword>
<name>A0ABR3TWG1_9PEZI</name>
<evidence type="ECO:0008006" key="3">
    <source>
        <dbReference type="Google" id="ProtNLM"/>
    </source>
</evidence>
<evidence type="ECO:0000313" key="1">
    <source>
        <dbReference type="EMBL" id="KAL1646308.1"/>
    </source>
</evidence>
<dbReference type="Proteomes" id="UP001521184">
    <property type="component" value="Unassembled WGS sequence"/>
</dbReference>
<organism evidence="1 2">
    <name type="scientific">Diplodia intermedia</name>
    <dbReference type="NCBI Taxonomy" id="856260"/>
    <lineage>
        <taxon>Eukaryota</taxon>
        <taxon>Fungi</taxon>
        <taxon>Dikarya</taxon>
        <taxon>Ascomycota</taxon>
        <taxon>Pezizomycotina</taxon>
        <taxon>Dothideomycetes</taxon>
        <taxon>Dothideomycetes incertae sedis</taxon>
        <taxon>Botryosphaeriales</taxon>
        <taxon>Botryosphaeriaceae</taxon>
        <taxon>Diplodia</taxon>
    </lineage>
</organism>
<proteinExistence type="predicted"/>
<accession>A0ABR3TWG1</accession>